<protein>
    <recommendedName>
        <fullName evidence="4">Thiol:disulfide interchange protein DsbD N-terminal domain-containing protein</fullName>
    </recommendedName>
</protein>
<evidence type="ECO:0000313" key="2">
    <source>
        <dbReference type="EMBL" id="MFC6885955.1"/>
    </source>
</evidence>
<proteinExistence type="predicted"/>
<sequence>MRRTARAAAPALVLGALAVLTPACGDGGDGGERRDARPATARFVESGVEVSITVTGARVEAVFRPTRAGFHVYSVDLPSGGVDGLGVPTRLGVRSGLTATGRPTADRAARTLALPALKVSLPVYPDGPVTLSLPVRRTGPAAEVVVSYGACSSGACLAPVTDRVTRIDL</sequence>
<evidence type="ECO:0008006" key="4">
    <source>
        <dbReference type="Google" id="ProtNLM"/>
    </source>
</evidence>
<evidence type="ECO:0000256" key="1">
    <source>
        <dbReference type="SAM" id="SignalP"/>
    </source>
</evidence>
<keyword evidence="3" id="KW-1185">Reference proteome</keyword>
<name>A0ABW2CY43_9ACTN</name>
<dbReference type="RefSeq" id="WP_160826527.1">
    <property type="nucleotide sequence ID" value="NZ_JBHSXE010000001.1"/>
</dbReference>
<dbReference type="Proteomes" id="UP001596380">
    <property type="component" value="Unassembled WGS sequence"/>
</dbReference>
<evidence type="ECO:0000313" key="3">
    <source>
        <dbReference type="Proteomes" id="UP001596380"/>
    </source>
</evidence>
<comment type="caution">
    <text evidence="2">The sequence shown here is derived from an EMBL/GenBank/DDBJ whole genome shotgun (WGS) entry which is preliminary data.</text>
</comment>
<reference evidence="3" key="1">
    <citation type="journal article" date="2019" name="Int. J. Syst. Evol. Microbiol.">
        <title>The Global Catalogue of Microorganisms (GCM) 10K type strain sequencing project: providing services to taxonomists for standard genome sequencing and annotation.</title>
        <authorList>
            <consortium name="The Broad Institute Genomics Platform"/>
            <consortium name="The Broad Institute Genome Sequencing Center for Infectious Disease"/>
            <person name="Wu L."/>
            <person name="Ma J."/>
        </authorList>
    </citation>
    <scope>NUCLEOTIDE SEQUENCE [LARGE SCALE GENOMIC DNA]</scope>
    <source>
        <strain evidence="3">JCM 3369</strain>
    </source>
</reference>
<dbReference type="EMBL" id="JBHSXS010000045">
    <property type="protein sequence ID" value="MFC6885955.1"/>
    <property type="molecule type" value="Genomic_DNA"/>
</dbReference>
<accession>A0ABW2CY43</accession>
<feature type="chain" id="PRO_5046046630" description="Thiol:disulfide interchange protein DsbD N-terminal domain-containing protein" evidence="1">
    <location>
        <begin position="26"/>
        <end position="169"/>
    </location>
</feature>
<keyword evidence="1" id="KW-0732">Signal</keyword>
<organism evidence="2 3">
    <name type="scientific">Actinomadura yumaensis</name>
    <dbReference type="NCBI Taxonomy" id="111807"/>
    <lineage>
        <taxon>Bacteria</taxon>
        <taxon>Bacillati</taxon>
        <taxon>Actinomycetota</taxon>
        <taxon>Actinomycetes</taxon>
        <taxon>Streptosporangiales</taxon>
        <taxon>Thermomonosporaceae</taxon>
        <taxon>Actinomadura</taxon>
    </lineage>
</organism>
<feature type="signal peptide" evidence="1">
    <location>
        <begin position="1"/>
        <end position="25"/>
    </location>
</feature>
<gene>
    <name evidence="2" type="ORF">ACFQKB_39775</name>
</gene>